<evidence type="ECO:0000313" key="1">
    <source>
        <dbReference type="EMBL" id="JAD49313.1"/>
    </source>
</evidence>
<proteinExistence type="predicted"/>
<protein>
    <submittedName>
        <fullName evidence="1">Uncharacterized protein</fullName>
    </submittedName>
</protein>
<reference evidence="1" key="1">
    <citation type="submission" date="2014-09" db="EMBL/GenBank/DDBJ databases">
        <authorList>
            <person name="Magalhaes I.L.F."/>
            <person name="Oliveira U."/>
            <person name="Santos F.R."/>
            <person name="Vidigal T.H.D.A."/>
            <person name="Brescovit A.D."/>
            <person name="Santos A.J."/>
        </authorList>
    </citation>
    <scope>NUCLEOTIDE SEQUENCE</scope>
    <source>
        <tissue evidence="1">Shoot tissue taken approximately 20 cm above the soil surface</tissue>
    </source>
</reference>
<organism evidence="1">
    <name type="scientific">Arundo donax</name>
    <name type="common">Giant reed</name>
    <name type="synonym">Donax arundinaceus</name>
    <dbReference type="NCBI Taxonomy" id="35708"/>
    <lineage>
        <taxon>Eukaryota</taxon>
        <taxon>Viridiplantae</taxon>
        <taxon>Streptophyta</taxon>
        <taxon>Embryophyta</taxon>
        <taxon>Tracheophyta</taxon>
        <taxon>Spermatophyta</taxon>
        <taxon>Magnoliopsida</taxon>
        <taxon>Liliopsida</taxon>
        <taxon>Poales</taxon>
        <taxon>Poaceae</taxon>
        <taxon>PACMAD clade</taxon>
        <taxon>Arundinoideae</taxon>
        <taxon>Arundineae</taxon>
        <taxon>Arundo</taxon>
    </lineage>
</organism>
<accession>A0A0A9AHG0</accession>
<dbReference type="EMBL" id="GBRH01248582">
    <property type="protein sequence ID" value="JAD49313.1"/>
    <property type="molecule type" value="Transcribed_RNA"/>
</dbReference>
<reference evidence="1" key="2">
    <citation type="journal article" date="2015" name="Data Brief">
        <title>Shoot transcriptome of the giant reed, Arundo donax.</title>
        <authorList>
            <person name="Barrero R.A."/>
            <person name="Guerrero F.D."/>
            <person name="Moolhuijzen P."/>
            <person name="Goolsby J.A."/>
            <person name="Tidwell J."/>
            <person name="Bellgard S.E."/>
            <person name="Bellgard M.I."/>
        </authorList>
    </citation>
    <scope>NUCLEOTIDE SEQUENCE</scope>
    <source>
        <tissue evidence="1">Shoot tissue taken approximately 20 cm above the soil surface</tissue>
    </source>
</reference>
<sequence length="70" mass="7850">MPDSLVALPITCTHRCIERYKSMSRTAEYCLPYPCNQSSFEQNKEGEATSYTNGTTSRGDDLLGPFLLHC</sequence>
<dbReference type="AlphaFoldDB" id="A0A0A9AHG0"/>
<name>A0A0A9AHG0_ARUDO</name>